<accession>A0A1T5J8M7</accession>
<organism evidence="2 3">
    <name type="scientific">Ohtaekwangia koreensis</name>
    <dbReference type="NCBI Taxonomy" id="688867"/>
    <lineage>
        <taxon>Bacteria</taxon>
        <taxon>Pseudomonadati</taxon>
        <taxon>Bacteroidota</taxon>
        <taxon>Cytophagia</taxon>
        <taxon>Cytophagales</taxon>
        <taxon>Fulvivirgaceae</taxon>
        <taxon>Ohtaekwangia</taxon>
    </lineage>
</organism>
<dbReference type="Pfam" id="PF13392">
    <property type="entry name" value="HNH_3"/>
    <property type="match status" value="1"/>
</dbReference>
<keyword evidence="3" id="KW-1185">Reference proteome</keyword>
<evidence type="ECO:0000313" key="3">
    <source>
        <dbReference type="Proteomes" id="UP000190961"/>
    </source>
</evidence>
<dbReference type="RefSeq" id="WP_079685460.1">
    <property type="nucleotide sequence ID" value="NZ_FUZU01000001.1"/>
</dbReference>
<dbReference type="AlphaFoldDB" id="A0A1T5J8M7"/>
<dbReference type="OrthoDB" id="70994at2"/>
<gene>
    <name evidence="2" type="ORF">SAMN05660236_0870</name>
</gene>
<proteinExistence type="predicted"/>
<evidence type="ECO:0000259" key="1">
    <source>
        <dbReference type="Pfam" id="PF13392"/>
    </source>
</evidence>
<dbReference type="Gene3D" id="3.90.75.20">
    <property type="match status" value="1"/>
</dbReference>
<keyword evidence="2" id="KW-0255">Endonuclease</keyword>
<reference evidence="2 3" key="1">
    <citation type="submission" date="2017-02" db="EMBL/GenBank/DDBJ databases">
        <authorList>
            <person name="Peterson S.W."/>
        </authorList>
    </citation>
    <scope>NUCLEOTIDE SEQUENCE [LARGE SCALE GENOMIC DNA]</scope>
    <source>
        <strain evidence="2 3">DSM 25262</strain>
    </source>
</reference>
<dbReference type="Proteomes" id="UP000190961">
    <property type="component" value="Unassembled WGS sequence"/>
</dbReference>
<feature type="domain" description="HNH nuclease" evidence="1">
    <location>
        <begin position="32"/>
        <end position="76"/>
    </location>
</feature>
<keyword evidence="2" id="KW-0540">Nuclease</keyword>
<dbReference type="EMBL" id="FUZU01000001">
    <property type="protein sequence ID" value="SKC47765.1"/>
    <property type="molecule type" value="Genomic_DNA"/>
</dbReference>
<dbReference type="GO" id="GO:0004519">
    <property type="term" value="F:endonuclease activity"/>
    <property type="evidence" value="ECO:0007669"/>
    <property type="project" value="UniProtKB-KW"/>
</dbReference>
<protein>
    <submittedName>
        <fullName evidence="2">HNH endonuclease</fullName>
    </submittedName>
</protein>
<dbReference type="InterPro" id="IPR003615">
    <property type="entry name" value="HNH_nuc"/>
</dbReference>
<sequence length="112" mass="13702">MRLFNFLFGETKKESKVHIDDKGYFRFKNSNRLVHRWVAEKTLGRKLRAAEVVHHINRNKRDNSPENLQVFSNQEEHDAQHKKDAKNYGWLYSLTGKRKRWTLYYIFFGWRE</sequence>
<evidence type="ECO:0000313" key="2">
    <source>
        <dbReference type="EMBL" id="SKC47765.1"/>
    </source>
</evidence>
<keyword evidence="2" id="KW-0378">Hydrolase</keyword>
<dbReference type="InterPro" id="IPR044925">
    <property type="entry name" value="His-Me_finger_sf"/>
</dbReference>
<dbReference type="SUPFAM" id="SSF54060">
    <property type="entry name" value="His-Me finger endonucleases"/>
    <property type="match status" value="1"/>
</dbReference>
<name>A0A1T5J8M7_9BACT</name>